<dbReference type="PANTHER" id="PTHR40599:SF1">
    <property type="entry name" value="[CITRATE [PRO-3S]-LYASE] LIGASE"/>
    <property type="match status" value="1"/>
</dbReference>
<dbReference type="GO" id="GO:0016747">
    <property type="term" value="F:acyltransferase activity, transferring groups other than amino-acyl groups"/>
    <property type="evidence" value="ECO:0007669"/>
    <property type="project" value="InterPro"/>
</dbReference>
<dbReference type="InterPro" id="IPR005216">
    <property type="entry name" value="Citrate_lyase_ligase"/>
</dbReference>
<dbReference type="EC" id="6.2.1.22" evidence="3"/>
<dbReference type="NCBIfam" id="TIGR00124">
    <property type="entry name" value="cit_ly_ligase"/>
    <property type="match status" value="1"/>
</dbReference>
<dbReference type="EMBL" id="SLXD01000015">
    <property type="protein sequence ID" value="TCO99256.1"/>
    <property type="molecule type" value="Genomic_DNA"/>
</dbReference>
<dbReference type="Pfam" id="PF00583">
    <property type="entry name" value="Acetyltransf_1"/>
    <property type="match status" value="1"/>
</dbReference>
<keyword evidence="2 3" id="KW-0067">ATP-binding</keyword>
<dbReference type="PROSITE" id="PS51186">
    <property type="entry name" value="GNAT"/>
    <property type="match status" value="1"/>
</dbReference>
<evidence type="ECO:0000256" key="3">
    <source>
        <dbReference type="PIRNR" id="PIRNR005751"/>
    </source>
</evidence>
<dbReference type="Gene3D" id="3.40.630.30">
    <property type="match status" value="1"/>
</dbReference>
<dbReference type="GO" id="GO:0005524">
    <property type="term" value="F:ATP binding"/>
    <property type="evidence" value="ECO:0007669"/>
    <property type="project" value="UniProtKB-UniRule"/>
</dbReference>
<organism evidence="5 6">
    <name type="scientific">Rubrivivax gelatinosus</name>
    <name type="common">Rhodocyclus gelatinosus</name>
    <name type="synonym">Rhodopseudomonas gelatinosa</name>
    <dbReference type="NCBI Taxonomy" id="28068"/>
    <lineage>
        <taxon>Bacteria</taxon>
        <taxon>Pseudomonadati</taxon>
        <taxon>Pseudomonadota</taxon>
        <taxon>Betaproteobacteria</taxon>
        <taxon>Burkholderiales</taxon>
        <taxon>Sphaerotilaceae</taxon>
        <taxon>Rubrivivax</taxon>
    </lineage>
</organism>
<dbReference type="GeneID" id="99685260"/>
<evidence type="ECO:0000256" key="1">
    <source>
        <dbReference type="ARBA" id="ARBA00022741"/>
    </source>
</evidence>
<evidence type="ECO:0000259" key="4">
    <source>
        <dbReference type="PROSITE" id="PS51186"/>
    </source>
</evidence>
<keyword evidence="3 5" id="KW-0436">Ligase</keyword>
<dbReference type="PIRSF" id="PIRSF005751">
    <property type="entry name" value="Acet_citr_lig"/>
    <property type="match status" value="1"/>
</dbReference>
<comment type="catalytic activity">
    <reaction evidence="3">
        <text>holo-[citrate lyase ACP] + acetate + ATP = acetyl-[citrate lyase ACP] + AMP + diphosphate</text>
        <dbReference type="Rhea" id="RHEA:23788"/>
        <dbReference type="Rhea" id="RHEA-COMP:10158"/>
        <dbReference type="Rhea" id="RHEA-COMP:13710"/>
        <dbReference type="ChEBI" id="CHEBI:30089"/>
        <dbReference type="ChEBI" id="CHEBI:30616"/>
        <dbReference type="ChEBI" id="CHEBI:33019"/>
        <dbReference type="ChEBI" id="CHEBI:82683"/>
        <dbReference type="ChEBI" id="CHEBI:137976"/>
        <dbReference type="ChEBI" id="CHEBI:456215"/>
        <dbReference type="EC" id="6.2.1.22"/>
    </reaction>
</comment>
<name>A0A4R2M4T0_RUBGE</name>
<dbReference type="Proteomes" id="UP000295106">
    <property type="component" value="Unassembled WGS sequence"/>
</dbReference>
<protein>
    <recommendedName>
        <fullName evidence="3">[Citrate [pro-3S]-lyase] ligase</fullName>
        <ecNumber evidence="3">6.2.1.22</ecNumber>
    </recommendedName>
</protein>
<dbReference type="Gene3D" id="3.40.50.620">
    <property type="entry name" value="HUPs"/>
    <property type="match status" value="1"/>
</dbReference>
<comment type="function">
    <text evidence="3">Acetylation of prosthetic group (2-(5''-phosphoribosyl)-3'-dephosphocoenzyme-A) of the gamma subunit of citrate lyase.</text>
</comment>
<dbReference type="RefSeq" id="WP_132649225.1">
    <property type="nucleotide sequence ID" value="NZ_CP181386.1"/>
</dbReference>
<dbReference type="SMART" id="SM00764">
    <property type="entry name" value="Citrate_ly_lig"/>
    <property type="match status" value="1"/>
</dbReference>
<dbReference type="AlphaFoldDB" id="A0A4R2M4T0"/>
<dbReference type="Pfam" id="PF08218">
    <property type="entry name" value="Citrate_ly_lig"/>
    <property type="match status" value="1"/>
</dbReference>
<gene>
    <name evidence="5" type="ORF">EV684_11549</name>
</gene>
<dbReference type="InterPro" id="IPR014729">
    <property type="entry name" value="Rossmann-like_a/b/a_fold"/>
</dbReference>
<evidence type="ECO:0000256" key="2">
    <source>
        <dbReference type="ARBA" id="ARBA00022840"/>
    </source>
</evidence>
<dbReference type="GO" id="GO:0016829">
    <property type="term" value="F:lyase activity"/>
    <property type="evidence" value="ECO:0007669"/>
    <property type="project" value="UniProtKB-KW"/>
</dbReference>
<keyword evidence="5" id="KW-0456">Lyase</keyword>
<evidence type="ECO:0000313" key="5">
    <source>
        <dbReference type="EMBL" id="TCO99256.1"/>
    </source>
</evidence>
<evidence type="ECO:0000313" key="6">
    <source>
        <dbReference type="Proteomes" id="UP000295106"/>
    </source>
</evidence>
<dbReference type="PANTHER" id="PTHR40599">
    <property type="entry name" value="[CITRATE [PRO-3S]-LYASE] LIGASE"/>
    <property type="match status" value="1"/>
</dbReference>
<sequence length="351" mass="39211">MSDDIEFYAIDPREAPQERAEVRELLAQCELDIEDGIETFVVGRHGRRLVACAGLDHNIVKCVATAPDFRGSSLSLTLMSEIVHLALERGHLHLFLYTRPRNVEFFAGCGFHALAEVPGHVSLMENTPVGISGYCRRLATERRSGRRIGCVVMNANPFTRGHEYLVRLAAAQCDWLHLFVVREDVSQFSYRDRFALVHKGVSAIPRLTLHHGSEYMVSRASFPDYFFKEKGIVGDCCTAIDLLLFRDYIAPALGVTHRFVGTEPFCATTRKYNADMQYWLQQAPSAAPPVAVVEIPRTSCEGVPISASEVRRLLRAGHPGRIASLVPPDTLQLLNDKYAPAFRRERGEVSA</sequence>
<dbReference type="InterPro" id="IPR016181">
    <property type="entry name" value="Acyl_CoA_acyltransferase"/>
</dbReference>
<dbReference type="OrthoDB" id="9779753at2"/>
<dbReference type="SUPFAM" id="SSF52374">
    <property type="entry name" value="Nucleotidylyl transferase"/>
    <property type="match status" value="1"/>
</dbReference>
<dbReference type="GO" id="GO:0008771">
    <property type="term" value="F:[citrate (pro-3S)-lyase] ligase activity"/>
    <property type="evidence" value="ECO:0007669"/>
    <property type="project" value="UniProtKB-EC"/>
</dbReference>
<dbReference type="InterPro" id="IPR013166">
    <property type="entry name" value="Citrate_lyase_ligase_C"/>
</dbReference>
<dbReference type="SUPFAM" id="SSF55729">
    <property type="entry name" value="Acyl-CoA N-acyltransferases (Nat)"/>
    <property type="match status" value="1"/>
</dbReference>
<proteinExistence type="predicted"/>
<keyword evidence="1 3" id="KW-0547">Nucleotide-binding</keyword>
<reference evidence="5 6" key="1">
    <citation type="submission" date="2019-03" db="EMBL/GenBank/DDBJ databases">
        <title>Genomic Encyclopedia of Type Strains, Phase IV (KMG-IV): sequencing the most valuable type-strain genomes for metagenomic binning, comparative biology and taxonomic classification.</title>
        <authorList>
            <person name="Goeker M."/>
        </authorList>
    </citation>
    <scope>NUCLEOTIDE SEQUENCE [LARGE SCALE GENOMIC DNA]</scope>
    <source>
        <strain evidence="5 6">DSM 1709</strain>
    </source>
</reference>
<accession>A0A4R2M4T0</accession>
<feature type="domain" description="N-acetyltransferase" evidence="4">
    <location>
        <begin position="1"/>
        <end position="129"/>
    </location>
</feature>
<dbReference type="InterPro" id="IPR000182">
    <property type="entry name" value="GNAT_dom"/>
</dbReference>
<comment type="caution">
    <text evidence="5">The sequence shown here is derived from an EMBL/GenBank/DDBJ whole genome shotgun (WGS) entry which is preliminary data.</text>
</comment>